<feature type="region of interest" description="Disordered" evidence="5">
    <location>
        <begin position="1"/>
        <end position="124"/>
    </location>
</feature>
<feature type="compositionally biased region" description="Pro residues" evidence="5">
    <location>
        <begin position="55"/>
        <end position="71"/>
    </location>
</feature>
<feature type="compositionally biased region" description="Basic residues" evidence="5">
    <location>
        <begin position="250"/>
        <end position="260"/>
    </location>
</feature>
<keyword evidence="8" id="KW-1185">Reference proteome</keyword>
<dbReference type="GO" id="GO:0043565">
    <property type="term" value="F:sequence-specific DNA binding"/>
    <property type="evidence" value="ECO:0007669"/>
    <property type="project" value="InterPro"/>
</dbReference>
<dbReference type="PROSITE" id="PS00344">
    <property type="entry name" value="GATA_ZN_FINGER_1"/>
    <property type="match status" value="1"/>
</dbReference>
<proteinExistence type="predicted"/>
<sequence>METSEPGRHSPPSSGARFDDADHRPPRDPGQRPFREGYTMAAASAVPAANTNPYRPQPPSTAYPSGYPPAAPQSSVQRPPGQLPLPSLPPTSPRQPGSAVPSPLDTGRPPYHPDEEYDRNKYEGPLGRSFDAYPYLDALNKIALSSRIIFNFAEAFDVATKEPNGGAPVPSRLPNETEITVMMDNASNIRQCLYDMRSMIQHSRVNSERARDMAREAAMRKAPEEEDVHMYHDPSKAPPPPHQQQQQQQHHPHHPHHPLHHQSTYTLAEVKKRRGRAAPPGRCHSCNRVDTPEWRRGPDGARTLCNACGLHYAKLERKRQSEQRSIRPKPVHDP</sequence>
<feature type="compositionally biased region" description="Basic and acidic residues" evidence="5">
    <location>
        <begin position="17"/>
        <end position="35"/>
    </location>
</feature>
<feature type="compositionally biased region" description="Basic and acidic residues" evidence="5">
    <location>
        <begin position="205"/>
        <end position="235"/>
    </location>
</feature>
<feature type="region of interest" description="Disordered" evidence="5">
    <location>
        <begin position="315"/>
        <end position="334"/>
    </location>
</feature>
<dbReference type="PROSITE" id="PS50114">
    <property type="entry name" value="GATA_ZN_FINGER_2"/>
    <property type="match status" value="1"/>
</dbReference>
<feature type="domain" description="GATA-type" evidence="6">
    <location>
        <begin position="282"/>
        <end position="312"/>
    </location>
</feature>
<organism evidence="7 8">
    <name type="scientific">Coniochaeta hoffmannii</name>
    <dbReference type="NCBI Taxonomy" id="91930"/>
    <lineage>
        <taxon>Eukaryota</taxon>
        <taxon>Fungi</taxon>
        <taxon>Dikarya</taxon>
        <taxon>Ascomycota</taxon>
        <taxon>Pezizomycotina</taxon>
        <taxon>Sordariomycetes</taxon>
        <taxon>Sordariomycetidae</taxon>
        <taxon>Coniochaetales</taxon>
        <taxon>Coniochaetaceae</taxon>
        <taxon>Coniochaeta</taxon>
    </lineage>
</organism>
<dbReference type="Gene3D" id="3.30.50.10">
    <property type="entry name" value="Erythroid Transcription Factor GATA-1, subunit A"/>
    <property type="match status" value="1"/>
</dbReference>
<dbReference type="CDD" id="cd00202">
    <property type="entry name" value="ZnF_GATA"/>
    <property type="match status" value="1"/>
</dbReference>
<keyword evidence="1" id="KW-0479">Metal-binding</keyword>
<dbReference type="InterPro" id="IPR051140">
    <property type="entry name" value="GATA_TF"/>
</dbReference>
<dbReference type="Pfam" id="PF00320">
    <property type="entry name" value="GATA"/>
    <property type="match status" value="1"/>
</dbReference>
<dbReference type="PANTHER" id="PTHR45658">
    <property type="entry name" value="GATA TRANSCRIPTION FACTOR"/>
    <property type="match status" value="1"/>
</dbReference>
<dbReference type="Proteomes" id="UP001174691">
    <property type="component" value="Unassembled WGS sequence"/>
</dbReference>
<keyword evidence="2 4" id="KW-0863">Zinc-finger</keyword>
<dbReference type="SMART" id="SM00401">
    <property type="entry name" value="ZnF_GATA"/>
    <property type="match status" value="1"/>
</dbReference>
<feature type="compositionally biased region" description="Basic and acidic residues" evidence="5">
    <location>
        <begin position="111"/>
        <end position="122"/>
    </location>
</feature>
<dbReference type="PANTHER" id="PTHR45658:SF18">
    <property type="entry name" value="PROTEIN GAT2"/>
    <property type="match status" value="1"/>
</dbReference>
<dbReference type="SUPFAM" id="SSF57716">
    <property type="entry name" value="Glucocorticoid receptor-like (DNA-binding domain)"/>
    <property type="match status" value="1"/>
</dbReference>
<name>A0AA38RAJ4_9PEZI</name>
<protein>
    <recommendedName>
        <fullName evidence="6">GATA-type domain-containing protein</fullName>
    </recommendedName>
</protein>
<accession>A0AA38RAJ4</accession>
<dbReference type="GO" id="GO:0008270">
    <property type="term" value="F:zinc ion binding"/>
    <property type="evidence" value="ECO:0007669"/>
    <property type="project" value="UniProtKB-KW"/>
</dbReference>
<evidence type="ECO:0000256" key="4">
    <source>
        <dbReference type="PROSITE-ProRule" id="PRU00094"/>
    </source>
</evidence>
<gene>
    <name evidence="7" type="ORF">NKR19_g7303</name>
</gene>
<dbReference type="GO" id="GO:0006355">
    <property type="term" value="P:regulation of DNA-templated transcription"/>
    <property type="evidence" value="ECO:0007669"/>
    <property type="project" value="InterPro"/>
</dbReference>
<evidence type="ECO:0000256" key="1">
    <source>
        <dbReference type="ARBA" id="ARBA00022723"/>
    </source>
</evidence>
<evidence type="ECO:0000256" key="2">
    <source>
        <dbReference type="ARBA" id="ARBA00022771"/>
    </source>
</evidence>
<evidence type="ECO:0000256" key="5">
    <source>
        <dbReference type="SAM" id="MobiDB-lite"/>
    </source>
</evidence>
<reference evidence="7" key="1">
    <citation type="submission" date="2022-07" db="EMBL/GenBank/DDBJ databases">
        <title>Fungi with potential for degradation of polypropylene.</title>
        <authorList>
            <person name="Gostincar C."/>
        </authorList>
    </citation>
    <scope>NUCLEOTIDE SEQUENCE</scope>
    <source>
        <strain evidence="7">EXF-13287</strain>
    </source>
</reference>
<keyword evidence="3" id="KW-0862">Zinc</keyword>
<feature type="region of interest" description="Disordered" evidence="5">
    <location>
        <begin position="205"/>
        <end position="299"/>
    </location>
</feature>
<evidence type="ECO:0000313" key="8">
    <source>
        <dbReference type="Proteomes" id="UP001174691"/>
    </source>
</evidence>
<evidence type="ECO:0000259" key="6">
    <source>
        <dbReference type="PROSITE" id="PS50114"/>
    </source>
</evidence>
<dbReference type="InterPro" id="IPR013088">
    <property type="entry name" value="Znf_NHR/GATA"/>
</dbReference>
<dbReference type="EMBL" id="JANBVN010000125">
    <property type="protein sequence ID" value="KAJ9142238.1"/>
    <property type="molecule type" value="Genomic_DNA"/>
</dbReference>
<feature type="compositionally biased region" description="Basic and acidic residues" evidence="5">
    <location>
        <begin position="290"/>
        <end position="299"/>
    </location>
</feature>
<dbReference type="InterPro" id="IPR000679">
    <property type="entry name" value="Znf_GATA"/>
</dbReference>
<feature type="compositionally biased region" description="Pro residues" evidence="5">
    <location>
        <begin position="81"/>
        <end position="93"/>
    </location>
</feature>
<evidence type="ECO:0000256" key="3">
    <source>
        <dbReference type="ARBA" id="ARBA00022833"/>
    </source>
</evidence>
<dbReference type="AlphaFoldDB" id="A0AA38RAJ4"/>
<evidence type="ECO:0000313" key="7">
    <source>
        <dbReference type="EMBL" id="KAJ9142238.1"/>
    </source>
</evidence>
<comment type="caution">
    <text evidence="7">The sequence shown here is derived from an EMBL/GenBank/DDBJ whole genome shotgun (WGS) entry which is preliminary data.</text>
</comment>